<evidence type="ECO:0000313" key="2">
    <source>
        <dbReference type="Proteomes" id="UP000238479"/>
    </source>
</evidence>
<evidence type="ECO:0000313" key="1">
    <source>
        <dbReference type="EMBL" id="PRQ60772.1"/>
    </source>
</evidence>
<accession>A0A2P6SQ27</accession>
<dbReference type="Gramene" id="PRQ60772">
    <property type="protein sequence ID" value="PRQ60772"/>
    <property type="gene ID" value="RchiOBHm_Chr0c44g0503591"/>
</dbReference>
<gene>
    <name evidence="1" type="ORF">RchiOBHm_Chr0c44g0503591</name>
</gene>
<dbReference type="EMBL" id="PDCK01000037">
    <property type="protein sequence ID" value="PRQ60772.1"/>
    <property type="molecule type" value="Genomic_DNA"/>
</dbReference>
<sequence>MIQLQNNICASFLVSTCVTHLLNRQEMRFLSLDARVFFCEMLEAEMWEKSILGQSRQSLLHIDGHVCLL</sequence>
<reference evidence="1 2" key="1">
    <citation type="journal article" date="2018" name="Nat. Genet.">
        <title>The Rosa genome provides new insights in the design of modern roses.</title>
        <authorList>
            <person name="Bendahmane M."/>
        </authorList>
    </citation>
    <scope>NUCLEOTIDE SEQUENCE [LARGE SCALE GENOMIC DNA]</scope>
    <source>
        <strain evidence="2">cv. Old Blush</strain>
    </source>
</reference>
<comment type="caution">
    <text evidence="1">The sequence shown here is derived from an EMBL/GenBank/DDBJ whole genome shotgun (WGS) entry which is preliminary data.</text>
</comment>
<keyword evidence="2" id="KW-1185">Reference proteome</keyword>
<proteinExistence type="predicted"/>
<dbReference type="AlphaFoldDB" id="A0A2P6SQ27"/>
<organism evidence="1 2">
    <name type="scientific">Rosa chinensis</name>
    <name type="common">China rose</name>
    <dbReference type="NCBI Taxonomy" id="74649"/>
    <lineage>
        <taxon>Eukaryota</taxon>
        <taxon>Viridiplantae</taxon>
        <taxon>Streptophyta</taxon>
        <taxon>Embryophyta</taxon>
        <taxon>Tracheophyta</taxon>
        <taxon>Spermatophyta</taxon>
        <taxon>Magnoliopsida</taxon>
        <taxon>eudicotyledons</taxon>
        <taxon>Gunneridae</taxon>
        <taxon>Pentapetalae</taxon>
        <taxon>rosids</taxon>
        <taxon>fabids</taxon>
        <taxon>Rosales</taxon>
        <taxon>Rosaceae</taxon>
        <taxon>Rosoideae</taxon>
        <taxon>Rosoideae incertae sedis</taxon>
        <taxon>Rosa</taxon>
    </lineage>
</organism>
<name>A0A2P6SQ27_ROSCH</name>
<protein>
    <submittedName>
        <fullName evidence="1">Uncharacterized protein</fullName>
    </submittedName>
</protein>
<dbReference type="Proteomes" id="UP000238479">
    <property type="component" value="Unassembled WGS sequence"/>
</dbReference>